<dbReference type="GeneID" id="36595864"/>
<sequence>MPQLPGDGAPSILHDGTLENFATDGRYAFDSTGYVLLDNGGILASTFDVSPPGSSDTESLHKGASYASHGNESTPSRMAASNAPTNMSDSWEMDIDSNNSIQGTSSKETIPQIDRSMTDSSVTSRDYVIVTDRAQLAAAMSQLDDTTMAGSDPAIRQNSAECSWVQLSNRHQDGFTGLSSSTASGCPNRQSFEAPGAFWTPDHLFSVVQGRELGFPWESIGPHPVQCKKPSTTDPLSIPESQDSREVCDWPARAGALPTEDFSGQHWPQGNTQMQQHTSQPLFTNPQTSTMNVAAYEDLPLPSRFGFGLARTSSPENTELIYHESSSSAEINVLGTNKIIPTHGSTQCHRLRGNEDMRPIATKPFKTRSSPTQRSNRTSSVTTNGVQKKKSTRTLPEGGKENYRKVRLIHACVDCQHMKKVCETAFLLCERCRMIIKGQTHLAPVICYRLNFELVFLVTSDFYGVEQRGNSIKSKIESMHGEMRYLFLGAGLREYGNEISIDIDESSVLLVKIQTTTTTQKQHWITTQLPCLTASMVTPRDGAEENSYAIVPDCLPEIDDLDDWGRQDIRDLALKWPSNLEALYDLALLEYLEVTPRLPCYSIVNATMRIVSLGKNLDSRRPIDHNKIVEVITKQQPTFPRFGIDEFNECKAYFQLPMTARTQLYIHAAQAIEKTQLELGKEIDNLLKDKELKTKSNFLAVSACLRRLGLEYRQRLQRYRCFASDEVEDRIRRCHYMYALFTRLYDVWCRGTALFSEGTVVQYSEGLHYNKDLIDSFSRLCPRERKYCEAILVDSNVDDSIYRKLVAEKAPKGDRKSPKSSKVPQRSTV</sequence>
<name>A0A2J6T485_9HELO</name>
<feature type="compositionally biased region" description="Polar residues" evidence="1">
    <location>
        <begin position="367"/>
        <end position="386"/>
    </location>
</feature>
<dbReference type="EMBL" id="KZ613843">
    <property type="protein sequence ID" value="PMD57834.1"/>
    <property type="molecule type" value="Genomic_DNA"/>
</dbReference>
<gene>
    <name evidence="2" type="ORF">K444DRAFT_691296</name>
</gene>
<evidence type="ECO:0000256" key="1">
    <source>
        <dbReference type="SAM" id="MobiDB-lite"/>
    </source>
</evidence>
<dbReference type="OrthoDB" id="3558754at2759"/>
<feature type="region of interest" description="Disordered" evidence="1">
    <location>
        <begin position="50"/>
        <end position="85"/>
    </location>
</feature>
<dbReference type="RefSeq" id="XP_024734738.1">
    <property type="nucleotide sequence ID" value="XM_024887788.1"/>
</dbReference>
<protein>
    <submittedName>
        <fullName evidence="2">Uncharacterized protein</fullName>
    </submittedName>
</protein>
<dbReference type="InParanoid" id="A0A2J6T485"/>
<feature type="region of interest" description="Disordered" evidence="1">
    <location>
        <begin position="359"/>
        <end position="399"/>
    </location>
</feature>
<dbReference type="Proteomes" id="UP000235371">
    <property type="component" value="Unassembled WGS sequence"/>
</dbReference>
<evidence type="ECO:0000313" key="3">
    <source>
        <dbReference type="Proteomes" id="UP000235371"/>
    </source>
</evidence>
<dbReference type="AlphaFoldDB" id="A0A2J6T485"/>
<organism evidence="2 3">
    <name type="scientific">Hyaloscypha bicolor E</name>
    <dbReference type="NCBI Taxonomy" id="1095630"/>
    <lineage>
        <taxon>Eukaryota</taxon>
        <taxon>Fungi</taxon>
        <taxon>Dikarya</taxon>
        <taxon>Ascomycota</taxon>
        <taxon>Pezizomycotina</taxon>
        <taxon>Leotiomycetes</taxon>
        <taxon>Helotiales</taxon>
        <taxon>Hyaloscyphaceae</taxon>
        <taxon>Hyaloscypha</taxon>
        <taxon>Hyaloscypha bicolor</taxon>
    </lineage>
</organism>
<evidence type="ECO:0000313" key="2">
    <source>
        <dbReference type="EMBL" id="PMD57834.1"/>
    </source>
</evidence>
<feature type="compositionally biased region" description="Polar residues" evidence="1">
    <location>
        <begin position="820"/>
        <end position="829"/>
    </location>
</feature>
<reference evidence="2 3" key="1">
    <citation type="submission" date="2016-04" db="EMBL/GenBank/DDBJ databases">
        <title>A degradative enzymes factory behind the ericoid mycorrhizal symbiosis.</title>
        <authorList>
            <consortium name="DOE Joint Genome Institute"/>
            <person name="Martino E."/>
            <person name="Morin E."/>
            <person name="Grelet G."/>
            <person name="Kuo A."/>
            <person name="Kohler A."/>
            <person name="Daghino S."/>
            <person name="Barry K."/>
            <person name="Choi C."/>
            <person name="Cichocki N."/>
            <person name="Clum A."/>
            <person name="Copeland A."/>
            <person name="Hainaut M."/>
            <person name="Haridas S."/>
            <person name="Labutti K."/>
            <person name="Lindquist E."/>
            <person name="Lipzen A."/>
            <person name="Khouja H.-R."/>
            <person name="Murat C."/>
            <person name="Ohm R."/>
            <person name="Olson A."/>
            <person name="Spatafora J."/>
            <person name="Veneault-Fourrey C."/>
            <person name="Henrissat B."/>
            <person name="Grigoriev I."/>
            <person name="Martin F."/>
            <person name="Perotto S."/>
        </authorList>
    </citation>
    <scope>NUCLEOTIDE SEQUENCE [LARGE SCALE GENOMIC DNA]</scope>
    <source>
        <strain evidence="2 3">E</strain>
    </source>
</reference>
<proteinExistence type="predicted"/>
<accession>A0A2J6T485</accession>
<keyword evidence="3" id="KW-1185">Reference proteome</keyword>
<feature type="region of interest" description="Disordered" evidence="1">
    <location>
        <begin position="809"/>
        <end position="829"/>
    </location>
</feature>